<dbReference type="InterPro" id="IPR036890">
    <property type="entry name" value="HATPase_C_sf"/>
</dbReference>
<accession>A0A0M3DKS5</accession>
<dbReference type="AlphaFoldDB" id="A0A0M3DKS5"/>
<evidence type="ECO:0000313" key="4">
    <source>
        <dbReference type="Proteomes" id="UP000034407"/>
    </source>
</evidence>
<dbReference type="CDD" id="cd16935">
    <property type="entry name" value="HATPase_AgrC-ComD-like"/>
    <property type="match status" value="1"/>
</dbReference>
<evidence type="ECO:0000313" key="3">
    <source>
        <dbReference type="EMBL" id="KKY02039.1"/>
    </source>
</evidence>
<dbReference type="PANTHER" id="PTHR40448">
    <property type="entry name" value="TWO-COMPONENT SENSOR HISTIDINE KINASE"/>
    <property type="match status" value="1"/>
</dbReference>
<keyword evidence="1" id="KW-1133">Transmembrane helix</keyword>
<dbReference type="EMBL" id="LBBT01000125">
    <property type="protein sequence ID" value="KKY02039.1"/>
    <property type="molecule type" value="Genomic_DNA"/>
</dbReference>
<dbReference type="PANTHER" id="PTHR40448:SF1">
    <property type="entry name" value="TWO-COMPONENT SENSOR HISTIDINE KINASE"/>
    <property type="match status" value="1"/>
</dbReference>
<reference evidence="3 4" key="1">
    <citation type="submission" date="2015-04" db="EMBL/GenBank/DDBJ databases">
        <title>Microcin producing Clostridium sp. JC272T.</title>
        <authorList>
            <person name="Jyothsna T."/>
            <person name="Sasikala C."/>
            <person name="Ramana C."/>
        </authorList>
    </citation>
    <scope>NUCLEOTIDE SEQUENCE [LARGE SCALE GENOMIC DNA]</scope>
    <source>
        <strain evidence="3 4">JC272</strain>
    </source>
</reference>
<dbReference type="Proteomes" id="UP000034407">
    <property type="component" value="Unassembled WGS sequence"/>
</dbReference>
<feature type="transmembrane region" description="Helical" evidence="1">
    <location>
        <begin position="159"/>
        <end position="183"/>
    </location>
</feature>
<feature type="transmembrane region" description="Helical" evidence="1">
    <location>
        <begin position="40"/>
        <end position="71"/>
    </location>
</feature>
<keyword evidence="1" id="KW-0472">Membrane</keyword>
<protein>
    <recommendedName>
        <fullName evidence="2">Sensor histidine kinase NatK-like C-terminal domain-containing protein</fullName>
    </recommendedName>
</protein>
<dbReference type="SUPFAM" id="SSF55874">
    <property type="entry name" value="ATPase domain of HSP90 chaperone/DNA topoisomerase II/histidine kinase"/>
    <property type="match status" value="1"/>
</dbReference>
<dbReference type="Gene3D" id="3.30.565.10">
    <property type="entry name" value="Histidine kinase-like ATPase, C-terminal domain"/>
    <property type="match status" value="1"/>
</dbReference>
<comment type="caution">
    <text evidence="3">The sequence shown here is derived from an EMBL/GenBank/DDBJ whole genome shotgun (WGS) entry which is preliminary data.</text>
</comment>
<dbReference type="Pfam" id="PF14501">
    <property type="entry name" value="HATPase_c_5"/>
    <property type="match status" value="1"/>
</dbReference>
<organism evidence="3 4">
    <name type="scientific">Paraclostridium benzoelyticum</name>
    <dbReference type="NCBI Taxonomy" id="1629550"/>
    <lineage>
        <taxon>Bacteria</taxon>
        <taxon>Bacillati</taxon>
        <taxon>Bacillota</taxon>
        <taxon>Clostridia</taxon>
        <taxon>Peptostreptococcales</taxon>
        <taxon>Peptostreptococcaceae</taxon>
        <taxon>Paraclostridium</taxon>
    </lineage>
</organism>
<feature type="transmembrane region" description="Helical" evidence="1">
    <location>
        <begin position="78"/>
        <end position="97"/>
    </location>
</feature>
<feature type="transmembrane region" description="Helical" evidence="1">
    <location>
        <begin position="189"/>
        <end position="212"/>
    </location>
</feature>
<keyword evidence="1" id="KW-0812">Transmembrane</keyword>
<name>A0A0M3DKS5_9FIRM</name>
<dbReference type="PATRIC" id="fig|1629550.3.peg.546"/>
<dbReference type="OrthoDB" id="1749546at2"/>
<keyword evidence="4" id="KW-1185">Reference proteome</keyword>
<evidence type="ECO:0000259" key="2">
    <source>
        <dbReference type="Pfam" id="PF14501"/>
    </source>
</evidence>
<gene>
    <name evidence="3" type="ORF">VN21_05330</name>
</gene>
<feature type="transmembrane region" description="Helical" evidence="1">
    <location>
        <begin position="7"/>
        <end position="28"/>
    </location>
</feature>
<proteinExistence type="predicted"/>
<sequence length="446" mass="52645">MIDINNYFSALLDLITGFVYLLLFKSIVDNFSSKKFNNKIIHTCIFIISMFIFIFQFESSTILISLCIVFYKFNYNQNLLICVLISLLYWFILYTPIEYISVDAIFYINYNDLIQDFARNYTVADTESMITQNILMLSMFQICIQINKFKNCENTYKKINYISICIPILINIIMAIVLFRIIAIDKVIAKFHIIILIIIPILVLISKAYNFYMIKKYIYSHKLDYENKMIKDNVLKEQNYYKKINEEKDKVRSLHHDIKNHIICIKTLCEDEKTDEILEYINSMEININAYRKLSKDFNTGNMILDSILREKKLICIEKGIDFYVDMDFSKSSFIEMIDICTIFSNLIDNAIDACNKIQDSTIPKKIILRSKYIDEFCIILVENTKINEIKKSKNLFLTSKKNSYMHGIGLNNVKKSVEKYFGEIVLNYSKNAFTVKIMIPYEKEY</sequence>
<dbReference type="GO" id="GO:0042802">
    <property type="term" value="F:identical protein binding"/>
    <property type="evidence" value="ECO:0007669"/>
    <property type="project" value="TreeGrafter"/>
</dbReference>
<feature type="domain" description="Sensor histidine kinase NatK-like C-terminal" evidence="2">
    <location>
        <begin position="336"/>
        <end position="441"/>
    </location>
</feature>
<dbReference type="InterPro" id="IPR032834">
    <property type="entry name" value="NatK-like_C"/>
</dbReference>
<evidence type="ECO:0000256" key="1">
    <source>
        <dbReference type="SAM" id="Phobius"/>
    </source>
</evidence>
<feature type="transmembrane region" description="Helical" evidence="1">
    <location>
        <begin position="129"/>
        <end position="147"/>
    </location>
</feature>